<dbReference type="GO" id="GO:0005524">
    <property type="term" value="F:ATP binding"/>
    <property type="evidence" value="ECO:0007669"/>
    <property type="project" value="InterPro"/>
</dbReference>
<dbReference type="PROSITE" id="PS51192">
    <property type="entry name" value="HELICASE_ATP_BIND_1"/>
    <property type="match status" value="1"/>
</dbReference>
<evidence type="ECO:0000259" key="1">
    <source>
        <dbReference type="PROSITE" id="PS51192"/>
    </source>
</evidence>
<protein>
    <submittedName>
        <fullName evidence="2">DEAD-like helicase superfamily</fullName>
    </submittedName>
</protein>
<evidence type="ECO:0000313" key="3">
    <source>
        <dbReference type="Proteomes" id="UP000008458"/>
    </source>
</evidence>
<dbReference type="PANTHER" id="PTHR10799">
    <property type="entry name" value="SNF2/RAD54 HELICASE FAMILY"/>
    <property type="match status" value="1"/>
</dbReference>
<keyword evidence="3" id="KW-1185">Reference proteome</keyword>
<dbReference type="SMART" id="SM00487">
    <property type="entry name" value="DEXDc"/>
    <property type="match status" value="1"/>
</dbReference>
<dbReference type="Gene3D" id="3.40.50.10810">
    <property type="entry name" value="Tandem AAA-ATPase domain"/>
    <property type="match status" value="1"/>
</dbReference>
<dbReference type="AlphaFoldDB" id="F4B6U2"/>
<dbReference type="InterPro" id="IPR027417">
    <property type="entry name" value="P-loop_NTPase"/>
</dbReference>
<feature type="domain" description="Helicase ATP-binding" evidence="1">
    <location>
        <begin position="26"/>
        <end position="190"/>
    </location>
</feature>
<dbReference type="STRING" id="933801.Ahos_1758"/>
<organism evidence="2 3">
    <name type="scientific">Acidianus hospitalis (strain W1)</name>
    <dbReference type="NCBI Taxonomy" id="933801"/>
    <lineage>
        <taxon>Archaea</taxon>
        <taxon>Thermoproteota</taxon>
        <taxon>Thermoprotei</taxon>
        <taxon>Sulfolobales</taxon>
        <taxon>Sulfolobaceae</taxon>
        <taxon>Acidianus</taxon>
    </lineage>
</organism>
<dbReference type="GO" id="GO:0004386">
    <property type="term" value="F:helicase activity"/>
    <property type="evidence" value="ECO:0007669"/>
    <property type="project" value="UniProtKB-KW"/>
</dbReference>
<proteinExistence type="predicted"/>
<dbReference type="eggNOG" id="arCOG00871">
    <property type="taxonomic scope" value="Archaea"/>
</dbReference>
<dbReference type="EMBL" id="CP002535">
    <property type="protein sequence ID" value="AEE94635.1"/>
    <property type="molecule type" value="Genomic_DNA"/>
</dbReference>
<dbReference type="HOGENOM" id="CLU_1003255_0_0_2"/>
<accession>F4B6U2</accession>
<dbReference type="InterPro" id="IPR014001">
    <property type="entry name" value="Helicase_ATP-bd"/>
</dbReference>
<dbReference type="RefSeq" id="WP_013776550.1">
    <property type="nucleotide sequence ID" value="NC_015518.1"/>
</dbReference>
<dbReference type="GeneID" id="10601258"/>
<dbReference type="GO" id="GO:0140097">
    <property type="term" value="F:catalytic activity, acting on DNA"/>
    <property type="evidence" value="ECO:0007669"/>
    <property type="project" value="UniProtKB-ARBA"/>
</dbReference>
<reference key="2">
    <citation type="journal article" date="2011" name="Extremophiles">
        <title>Genomic analyses of Acidianus hospitalis W1 a host for studying crenarchaeal virus and plasmid life cycles.</title>
        <authorList>
            <person name="You X.Y."/>
            <person name="Liu C."/>
            <person name="Wang S.Y."/>
            <person name="Jiang C.Y."/>
            <person name="Shah S.A."/>
            <person name="Prangishvili D."/>
            <person name="Liu S.J."/>
            <person name="Garrett R.A."/>
        </authorList>
    </citation>
    <scope>NUCLEOTIDE SEQUENCE</scope>
    <source>
        <strain>W1</strain>
    </source>
</reference>
<evidence type="ECO:0000313" key="2">
    <source>
        <dbReference type="EMBL" id="AEE94635.1"/>
    </source>
</evidence>
<dbReference type="Proteomes" id="UP000008458">
    <property type="component" value="Chromosome"/>
</dbReference>
<dbReference type="InterPro" id="IPR000330">
    <property type="entry name" value="SNF2_N"/>
</dbReference>
<name>F4B6U2_ACIHW</name>
<dbReference type="Pfam" id="PF00176">
    <property type="entry name" value="SNF2-rel_dom"/>
    <property type="match status" value="1"/>
</dbReference>
<dbReference type="KEGG" id="aho:Ahos_1758"/>
<reference evidence="2 3" key="1">
    <citation type="journal article" date="2011" name="Extremophiles">
        <title>Genomic analysis of Acidianus hospitalis W1 a host for studying crenarchaeal virus and plasmid life cycles.</title>
        <authorList>
            <person name="You X.Y."/>
            <person name="Liu C."/>
            <person name="Wang S.Y."/>
            <person name="Jiang C.Y."/>
            <person name="Shah S.A."/>
            <person name="Prangishvili D."/>
            <person name="She Q."/>
            <person name="Liu S.J."/>
            <person name="Garrett R.A."/>
        </authorList>
    </citation>
    <scope>NUCLEOTIDE SEQUENCE [LARGE SCALE GENOMIC DNA]</scope>
    <source>
        <strain evidence="2 3">W1</strain>
    </source>
</reference>
<dbReference type="SUPFAM" id="SSF52540">
    <property type="entry name" value="P-loop containing nucleoside triphosphate hydrolases"/>
    <property type="match status" value="1"/>
</dbReference>
<sequence length="277" mass="31886">MSEFIHPALDKEYNINGEVSSSLVTETGNSIPYGVLLADETGLGKTVIISLYLLYLKIRGLANNVLIASPKSITYQWRKELLDKASLKFKVINSGRDFEKINNNKFNIIVSIDLLKTTKGIQFIDKLNNYQIDVAVIDEAHHVLSANDTLRRRMIIKVREKSKSLLLATATPFRGVKEEEFIMHLLGQEYIFIGRIKENIEDTDGNPIFKPRKSITVKIELNFRWNFIYDHLNKMIDRLNTENIIKLILKKRLASSVYSFLITYNHIIDSKILLQTK</sequence>
<dbReference type="InterPro" id="IPR038718">
    <property type="entry name" value="SNF2-like_sf"/>
</dbReference>
<gene>
    <name evidence="2" type="ordered locus">Ahos_1758</name>
</gene>